<feature type="transmembrane region" description="Helical" evidence="2">
    <location>
        <begin position="86"/>
        <end position="107"/>
    </location>
</feature>
<keyword evidence="2" id="KW-0472">Membrane</keyword>
<reference evidence="3" key="1">
    <citation type="journal article" date="2020" name="Stud. Mycol.">
        <title>101 Dothideomycetes genomes: a test case for predicting lifestyles and emergence of pathogens.</title>
        <authorList>
            <person name="Haridas S."/>
            <person name="Albert R."/>
            <person name="Binder M."/>
            <person name="Bloem J."/>
            <person name="Labutti K."/>
            <person name="Salamov A."/>
            <person name="Andreopoulos B."/>
            <person name="Baker S."/>
            <person name="Barry K."/>
            <person name="Bills G."/>
            <person name="Bluhm B."/>
            <person name="Cannon C."/>
            <person name="Castanera R."/>
            <person name="Culley D."/>
            <person name="Daum C."/>
            <person name="Ezra D."/>
            <person name="Gonzalez J."/>
            <person name="Henrissat B."/>
            <person name="Kuo A."/>
            <person name="Liang C."/>
            <person name="Lipzen A."/>
            <person name="Lutzoni F."/>
            <person name="Magnuson J."/>
            <person name="Mondo S."/>
            <person name="Nolan M."/>
            <person name="Ohm R."/>
            <person name="Pangilinan J."/>
            <person name="Park H.-J."/>
            <person name="Ramirez L."/>
            <person name="Alfaro M."/>
            <person name="Sun H."/>
            <person name="Tritt A."/>
            <person name="Yoshinaga Y."/>
            <person name="Zwiers L.-H."/>
            <person name="Turgeon B."/>
            <person name="Goodwin S."/>
            <person name="Spatafora J."/>
            <person name="Crous P."/>
            <person name="Grigoriev I."/>
        </authorList>
    </citation>
    <scope>NUCLEOTIDE SEQUENCE</scope>
    <source>
        <strain evidence="3">CBS 675.92</strain>
    </source>
</reference>
<dbReference type="Pfam" id="PF11915">
    <property type="entry name" value="DUF3433"/>
    <property type="match status" value="2"/>
</dbReference>
<keyword evidence="2" id="KW-1133">Transmembrane helix</keyword>
<evidence type="ECO:0000256" key="2">
    <source>
        <dbReference type="SAM" id="Phobius"/>
    </source>
</evidence>
<evidence type="ECO:0000313" key="4">
    <source>
        <dbReference type="Proteomes" id="UP000800035"/>
    </source>
</evidence>
<name>A0A6A5U572_9PLEO</name>
<dbReference type="EMBL" id="ML976983">
    <property type="protein sequence ID" value="KAF1960031.1"/>
    <property type="molecule type" value="Genomic_DNA"/>
</dbReference>
<dbReference type="Proteomes" id="UP000800035">
    <property type="component" value="Unassembled WGS sequence"/>
</dbReference>
<evidence type="ECO:0000256" key="1">
    <source>
        <dbReference type="SAM" id="MobiDB-lite"/>
    </source>
</evidence>
<protein>
    <submittedName>
        <fullName evidence="3">Uncharacterized protein</fullName>
    </submittedName>
</protein>
<dbReference type="PANTHER" id="PTHR37544:SF3">
    <property type="entry name" value="SPRAY"/>
    <property type="match status" value="1"/>
</dbReference>
<feature type="transmembrane region" description="Helical" evidence="2">
    <location>
        <begin position="127"/>
        <end position="145"/>
    </location>
</feature>
<feature type="transmembrane region" description="Helical" evidence="2">
    <location>
        <begin position="798"/>
        <end position="821"/>
    </location>
</feature>
<dbReference type="OrthoDB" id="3248909at2759"/>
<feature type="transmembrane region" description="Helical" evidence="2">
    <location>
        <begin position="1318"/>
        <end position="1340"/>
    </location>
</feature>
<dbReference type="PANTHER" id="PTHR37544">
    <property type="entry name" value="SPRAY-RELATED"/>
    <property type="match status" value="1"/>
</dbReference>
<keyword evidence="4" id="KW-1185">Reference proteome</keyword>
<feature type="region of interest" description="Disordered" evidence="1">
    <location>
        <begin position="40"/>
        <end position="63"/>
    </location>
</feature>
<dbReference type="InterPro" id="IPR021840">
    <property type="entry name" value="DUF3433"/>
</dbReference>
<gene>
    <name evidence="3" type="ORF">CC80DRAFT_590362</name>
</gene>
<feature type="transmembrane region" description="Helical" evidence="2">
    <location>
        <begin position="725"/>
        <end position="749"/>
    </location>
</feature>
<keyword evidence="2" id="KW-0812">Transmembrane</keyword>
<feature type="transmembrane region" description="Helical" evidence="2">
    <location>
        <begin position="681"/>
        <end position="705"/>
    </location>
</feature>
<organism evidence="3 4">
    <name type="scientific">Byssothecium circinans</name>
    <dbReference type="NCBI Taxonomy" id="147558"/>
    <lineage>
        <taxon>Eukaryota</taxon>
        <taxon>Fungi</taxon>
        <taxon>Dikarya</taxon>
        <taxon>Ascomycota</taxon>
        <taxon>Pezizomycotina</taxon>
        <taxon>Dothideomycetes</taxon>
        <taxon>Pleosporomycetidae</taxon>
        <taxon>Pleosporales</taxon>
        <taxon>Massarineae</taxon>
        <taxon>Massarinaceae</taxon>
        <taxon>Byssothecium</taxon>
    </lineage>
</organism>
<accession>A0A6A5U572</accession>
<feature type="compositionally biased region" description="Polar residues" evidence="1">
    <location>
        <begin position="53"/>
        <end position="63"/>
    </location>
</feature>
<evidence type="ECO:0000313" key="3">
    <source>
        <dbReference type="EMBL" id="KAF1960031.1"/>
    </source>
</evidence>
<feature type="transmembrane region" description="Helical" evidence="2">
    <location>
        <begin position="571"/>
        <end position="591"/>
    </location>
</feature>
<sequence length="1414" mass="157961">MDDAGEHGRERRMSRISAVSALDQEDENWQPRSVVSPILPSTPIAPNIHHKVQTGSSTSSVRPSTEKQHATKHIDATWLPYTLRGYLIWIPTAVSFILGLVVILLWWYSDNHNGLSAESSAVLGWKFVPTLMAVVYTQLTTMLFDDVKRTEPFARLGIRDGQIPSASQTILDTPRLWWIALKHGFNRNRNGGRLSWMVILSCIVNVLAFMVIAPLSSALLNAQEINISKPFEMTRLIPKRDSALNPVMERDTYFRTTGALLQNISTSPWISDEYAVLPFWPSNTSGASWDRRAVPVPQMWQAETAVFKTDFQCSQLQVAATEVRNTSTTESLNFSPSIRLDTGGCQYNITYNSTSLYITSTLSWASIDSFTKLDAKDDNFRPYYNENCQGDEVIFLSTKWLEDDGSIAPKPNPRLFSNMKVNSYMCSTNYNMAIVPVTASMSENAFKVAFDTELFRKYQQVVPEKLLNRSQYQQLYTSPKWYQYVASPSIVTSNTSSGFGGPSALLAAQYEFNETKMLAATTLPEKAGRIRQRHFGELLRTSLEFPDASQTEIVSGHRTTAERRITVKMELAATVAALLLLSSFMLLYITWISRLSRRPLNLVHDPATVLGCTTLVASNKSLLSSLHGLDQATQHELELALHSRQYFTTPGQLHESGGLGQPAVLDIPSQESSKDPSPVPLILRFWTLSGLFVYIAALLITIAVLHKFANENFLHQALFTYRVRLNAIGVFVPFSIIPTAFGIVLGLWWNGLDKAMRTLQPLVSMSKSPTEMRHGAAVSYQSSHWLWAAVKAAKNKHWLLSLVTFGTFAAQALVIAMSALFQQDVGYLTDPINLERTLELRQTPHLRQINTSYPPSFANSAWGYDFVATALEDLFSNLTTNWMYTAEIQLTMNGSEPAWSNDGWSFVPVDLSQLDNKTQIQNDTDPDSNFAAAYYSPVNVTLNTPAIRGRVECEPIEEVKDAKTWSEVRKYTDKETNTTSNFTIPKYTMFPQTPYYNSLAPDGRNIQCCFNQTEPDRMDNFSMSVAVGYWTEIKNLTNMNGSITGGSSNFTVKWIHGEGGIDNVMGGSNYLMFSRPPRMQALSCMPVMETSEAEIVVDKESGRVESYRLLKDPVPDDSAWSDSFVIHNLTEPIDPTVKAQIARANKTTSVSQNMTTSYGIYFLNALLRASRLTSLSSGALLHGSMIYEQLNDNVFNIRNNHTGLNLDFMSYASYMQVNKDAASLLDADVLLEQTQKTFTTFFQHHVSSTLSLKDGGWAFQPIGTNLNGIGIAVKGTPQQIAPNGKPAVPVSQLPALNTQRQFNATMTTRVEVLRMNRIAFIICMTLLGWLTITIMVVAALEKWYFGDLRRNVECIADVLVLVAGSEKLLALVREKGVDGLKGQDIKTRLGPFRDAEGKMRWGIEVVEDGEVLMK</sequence>
<proteinExistence type="predicted"/>
<feature type="transmembrane region" description="Helical" evidence="2">
    <location>
        <begin position="196"/>
        <end position="220"/>
    </location>
</feature>